<evidence type="ECO:0000256" key="1">
    <source>
        <dbReference type="SAM" id="MobiDB-lite"/>
    </source>
</evidence>
<accession>A0A4C1TSC2</accession>
<proteinExistence type="predicted"/>
<keyword evidence="3" id="KW-1185">Reference proteome</keyword>
<name>A0A4C1TSC2_EUMVA</name>
<dbReference type="AlphaFoldDB" id="A0A4C1TSC2"/>
<protein>
    <submittedName>
        <fullName evidence="2">Uncharacterized protein</fullName>
    </submittedName>
</protein>
<feature type="compositionally biased region" description="Polar residues" evidence="1">
    <location>
        <begin position="81"/>
        <end position="91"/>
    </location>
</feature>
<evidence type="ECO:0000313" key="3">
    <source>
        <dbReference type="Proteomes" id="UP000299102"/>
    </source>
</evidence>
<feature type="region of interest" description="Disordered" evidence="1">
    <location>
        <begin position="58"/>
        <end position="91"/>
    </location>
</feature>
<dbReference type="Proteomes" id="UP000299102">
    <property type="component" value="Unassembled WGS sequence"/>
</dbReference>
<reference evidence="2 3" key="1">
    <citation type="journal article" date="2019" name="Commun. Biol.">
        <title>The bagworm genome reveals a unique fibroin gene that provides high tensile strength.</title>
        <authorList>
            <person name="Kono N."/>
            <person name="Nakamura H."/>
            <person name="Ohtoshi R."/>
            <person name="Tomita M."/>
            <person name="Numata K."/>
            <person name="Arakawa K."/>
        </authorList>
    </citation>
    <scope>NUCLEOTIDE SEQUENCE [LARGE SCALE GENOMIC DNA]</scope>
</reference>
<evidence type="ECO:0000313" key="2">
    <source>
        <dbReference type="EMBL" id="GBP16903.1"/>
    </source>
</evidence>
<gene>
    <name evidence="2" type="ORF">EVAR_101929_1</name>
</gene>
<comment type="caution">
    <text evidence="2">The sequence shown here is derived from an EMBL/GenBank/DDBJ whole genome shotgun (WGS) entry which is preliminary data.</text>
</comment>
<organism evidence="2 3">
    <name type="scientific">Eumeta variegata</name>
    <name type="common">Bagworm moth</name>
    <name type="synonym">Eumeta japonica</name>
    <dbReference type="NCBI Taxonomy" id="151549"/>
    <lineage>
        <taxon>Eukaryota</taxon>
        <taxon>Metazoa</taxon>
        <taxon>Ecdysozoa</taxon>
        <taxon>Arthropoda</taxon>
        <taxon>Hexapoda</taxon>
        <taxon>Insecta</taxon>
        <taxon>Pterygota</taxon>
        <taxon>Neoptera</taxon>
        <taxon>Endopterygota</taxon>
        <taxon>Lepidoptera</taxon>
        <taxon>Glossata</taxon>
        <taxon>Ditrysia</taxon>
        <taxon>Tineoidea</taxon>
        <taxon>Psychidae</taxon>
        <taxon>Oiketicinae</taxon>
        <taxon>Eumeta</taxon>
    </lineage>
</organism>
<sequence>MTHIRTHARTYARAHTHTHTYCLERFNSSHVYLEERHISFPLENGRIRAGRLSPNWKRQIGRNGGREHVIKPRAHRRRSAGVTTPSEHQSR</sequence>
<dbReference type="EMBL" id="BGZK01000083">
    <property type="protein sequence ID" value="GBP16903.1"/>
    <property type="molecule type" value="Genomic_DNA"/>
</dbReference>